<name>A0A833CGI4_LACGS</name>
<comment type="caution">
    <text evidence="1">The sequence shown here is derived from an EMBL/GenBank/DDBJ whole genome shotgun (WGS) entry which is preliminary data.</text>
</comment>
<evidence type="ECO:0000313" key="1">
    <source>
        <dbReference type="EMBL" id="KAB1951835.1"/>
    </source>
</evidence>
<organism evidence="1 2">
    <name type="scientific">Lactobacillus gasseri</name>
    <dbReference type="NCBI Taxonomy" id="1596"/>
    <lineage>
        <taxon>Bacteria</taxon>
        <taxon>Bacillati</taxon>
        <taxon>Bacillota</taxon>
        <taxon>Bacilli</taxon>
        <taxon>Lactobacillales</taxon>
        <taxon>Lactobacillaceae</taxon>
        <taxon>Lactobacillus</taxon>
    </lineage>
</organism>
<dbReference type="EMBL" id="WBOA01000001">
    <property type="protein sequence ID" value="KAB1951835.1"/>
    <property type="molecule type" value="Genomic_DNA"/>
</dbReference>
<gene>
    <name evidence="1" type="ORF">F8244_04855</name>
</gene>
<accession>A0A833CGI4</accession>
<dbReference type="Proteomes" id="UP000460112">
    <property type="component" value="Unassembled WGS sequence"/>
</dbReference>
<dbReference type="RefSeq" id="WP_151494760.1">
    <property type="nucleotide sequence ID" value="NZ_WBOA01000001.1"/>
</dbReference>
<evidence type="ECO:0000313" key="2">
    <source>
        <dbReference type="Proteomes" id="UP000460112"/>
    </source>
</evidence>
<reference evidence="1 2" key="1">
    <citation type="submission" date="2019-09" db="EMBL/GenBank/DDBJ databases">
        <title>Investigation of probiotic properties of different lactic acid bacteria.</title>
        <authorList>
            <person name="Jaomanjaka F."/>
            <person name="Blanc P."/>
        </authorList>
    </citation>
    <scope>NUCLEOTIDE SEQUENCE [LARGE SCALE GENOMIC DNA]</scope>
    <source>
        <strain evidence="1 2">BIO6369</strain>
    </source>
</reference>
<dbReference type="AlphaFoldDB" id="A0A833CGI4"/>
<sequence>MKNVVYNEVVYDRRIMVCEMNMPWGKYFTGYIQLHHTDPRIWLDQVNMGNEDYFNQLYEFKEFIGGVTYAGNLHIDGEWWVGFDTASFSHMFADIDKEDCIKCLKQTAKALELRTKSVRDIKFGSLLEAVDDLAIASVFNKLGKEDKVNKELDETRKNVVMFLQEELGVAPEDIDLFPSLKTVLGEDEDDEDE</sequence>
<protein>
    <submittedName>
        <fullName evidence="1">Uncharacterized protein</fullName>
    </submittedName>
</protein>
<proteinExistence type="predicted"/>